<name>A0AAN8AIE2_ELEMC</name>
<feature type="region of interest" description="Disordered" evidence="1">
    <location>
        <begin position="52"/>
        <end position="76"/>
    </location>
</feature>
<proteinExistence type="predicted"/>
<protein>
    <submittedName>
        <fullName evidence="2">Uncharacterized protein</fullName>
    </submittedName>
</protein>
<reference evidence="2 3" key="2">
    <citation type="journal article" date="2023" name="Mol. Biol. Evol.">
        <title>Genomics of Secondarily Temperate Adaptation in the Only Non-Antarctic Icefish.</title>
        <authorList>
            <person name="Rivera-Colon A.G."/>
            <person name="Rayamajhi N."/>
            <person name="Minhas B.F."/>
            <person name="Madrigal G."/>
            <person name="Bilyk K.T."/>
            <person name="Yoon V."/>
            <person name="Hune M."/>
            <person name="Gregory S."/>
            <person name="Cheng C.H.C."/>
            <person name="Catchen J.M."/>
        </authorList>
    </citation>
    <scope>NUCLEOTIDE SEQUENCE [LARGE SCALE GENOMIC DNA]</scope>
    <source>
        <strain evidence="2">JMC-PN-2008</strain>
    </source>
</reference>
<feature type="region of interest" description="Disordered" evidence="1">
    <location>
        <begin position="1"/>
        <end position="37"/>
    </location>
</feature>
<sequence length="76" mass="7617">MGTGRATRGGQLASNSLPIRVAGDQGINTSGSQEEPPVCDLPLRSTPLPDVNLNGSQVGKKCRERGVGSGAGGSQA</sequence>
<gene>
    <name evidence="2" type="ORF">PBY51_007876</name>
</gene>
<evidence type="ECO:0000256" key="1">
    <source>
        <dbReference type="SAM" id="MobiDB-lite"/>
    </source>
</evidence>
<comment type="caution">
    <text evidence="2">The sequence shown here is derived from an EMBL/GenBank/DDBJ whole genome shotgun (WGS) entry which is preliminary data.</text>
</comment>
<evidence type="ECO:0000313" key="2">
    <source>
        <dbReference type="EMBL" id="KAK5856268.1"/>
    </source>
</evidence>
<feature type="compositionally biased region" description="Gly residues" evidence="1">
    <location>
        <begin position="67"/>
        <end position="76"/>
    </location>
</feature>
<dbReference type="Proteomes" id="UP001346869">
    <property type="component" value="Unassembled WGS sequence"/>
</dbReference>
<accession>A0AAN8AIE2</accession>
<reference evidence="2 3" key="1">
    <citation type="journal article" date="2023" name="Genes (Basel)">
        <title>Chromosome-Level Genome Assembly and Circadian Gene Repertoire of the Patagonia Blennie Eleginops maclovinus-The Closest Ancestral Proxy of Antarctic Cryonotothenioids.</title>
        <authorList>
            <person name="Cheng C.C."/>
            <person name="Rivera-Colon A.G."/>
            <person name="Minhas B.F."/>
            <person name="Wilson L."/>
            <person name="Rayamajhi N."/>
            <person name="Vargas-Chacoff L."/>
            <person name="Catchen J.M."/>
        </authorList>
    </citation>
    <scope>NUCLEOTIDE SEQUENCE [LARGE SCALE GENOMIC DNA]</scope>
    <source>
        <strain evidence="2">JMC-PN-2008</strain>
    </source>
</reference>
<keyword evidence="3" id="KW-1185">Reference proteome</keyword>
<dbReference type="AlphaFoldDB" id="A0AAN8AIE2"/>
<dbReference type="EMBL" id="JAUZQC010000017">
    <property type="protein sequence ID" value="KAK5856268.1"/>
    <property type="molecule type" value="Genomic_DNA"/>
</dbReference>
<organism evidence="2 3">
    <name type="scientific">Eleginops maclovinus</name>
    <name type="common">Patagonian blennie</name>
    <name type="synonym">Eleginus maclovinus</name>
    <dbReference type="NCBI Taxonomy" id="56733"/>
    <lineage>
        <taxon>Eukaryota</taxon>
        <taxon>Metazoa</taxon>
        <taxon>Chordata</taxon>
        <taxon>Craniata</taxon>
        <taxon>Vertebrata</taxon>
        <taxon>Euteleostomi</taxon>
        <taxon>Actinopterygii</taxon>
        <taxon>Neopterygii</taxon>
        <taxon>Teleostei</taxon>
        <taxon>Neoteleostei</taxon>
        <taxon>Acanthomorphata</taxon>
        <taxon>Eupercaria</taxon>
        <taxon>Perciformes</taxon>
        <taxon>Notothenioidei</taxon>
        <taxon>Eleginopidae</taxon>
        <taxon>Eleginops</taxon>
    </lineage>
</organism>
<evidence type="ECO:0000313" key="3">
    <source>
        <dbReference type="Proteomes" id="UP001346869"/>
    </source>
</evidence>